<gene>
    <name evidence="1" type="ORF">K1T71_014326</name>
</gene>
<dbReference type="Proteomes" id="UP000824533">
    <property type="component" value="Linkage Group LG29"/>
</dbReference>
<reference evidence="1 2" key="1">
    <citation type="journal article" date="2021" name="Front. Genet.">
        <title>Chromosome-Level Genome Assembly Reveals Significant Gene Expansion in the Toll and IMD Signaling Pathways of Dendrolimus kikuchii.</title>
        <authorList>
            <person name="Zhou J."/>
            <person name="Wu P."/>
            <person name="Xiong Z."/>
            <person name="Liu N."/>
            <person name="Zhao N."/>
            <person name="Ji M."/>
            <person name="Qiu Y."/>
            <person name="Yang B."/>
        </authorList>
    </citation>
    <scope>NUCLEOTIDE SEQUENCE [LARGE SCALE GENOMIC DNA]</scope>
    <source>
        <strain evidence="1">Ann1</strain>
    </source>
</reference>
<evidence type="ECO:0000313" key="1">
    <source>
        <dbReference type="EMBL" id="KAJ0169720.1"/>
    </source>
</evidence>
<evidence type="ECO:0000313" key="2">
    <source>
        <dbReference type="Proteomes" id="UP000824533"/>
    </source>
</evidence>
<accession>A0ACC1CDZ7</accession>
<organism evidence="1 2">
    <name type="scientific">Dendrolimus kikuchii</name>
    <dbReference type="NCBI Taxonomy" id="765133"/>
    <lineage>
        <taxon>Eukaryota</taxon>
        <taxon>Metazoa</taxon>
        <taxon>Ecdysozoa</taxon>
        <taxon>Arthropoda</taxon>
        <taxon>Hexapoda</taxon>
        <taxon>Insecta</taxon>
        <taxon>Pterygota</taxon>
        <taxon>Neoptera</taxon>
        <taxon>Endopterygota</taxon>
        <taxon>Lepidoptera</taxon>
        <taxon>Glossata</taxon>
        <taxon>Ditrysia</taxon>
        <taxon>Bombycoidea</taxon>
        <taxon>Lasiocampidae</taxon>
        <taxon>Dendrolimus</taxon>
    </lineage>
</organism>
<keyword evidence="2" id="KW-1185">Reference proteome</keyword>
<comment type="caution">
    <text evidence="1">The sequence shown here is derived from an EMBL/GenBank/DDBJ whole genome shotgun (WGS) entry which is preliminary data.</text>
</comment>
<name>A0ACC1CDZ7_9NEOP</name>
<proteinExistence type="predicted"/>
<protein>
    <submittedName>
        <fullName evidence="1">Uncharacterized protein</fullName>
    </submittedName>
</protein>
<sequence length="227" mass="23985">MATARVTRIRLADLGIEGGLRLKQARTGARMLVLPGASDAPQADALAEQLRHNLYPEDVRISRPEKTVCLRVSGLDDHAHAEKTWPLPSRGPPDAPTTSIKASTVPVETKLLVGWASATVEALPRRPQRCYRCHEVGHVAAVCPSDVDRSGNCYRCGKDGHLVSGPCSAKPHCPLCEAAGRPAGHQLGSKPCGAKKPIRRKVQASRTAPGEAADAAVPPTAAPSGQE</sequence>
<dbReference type="EMBL" id="CM034415">
    <property type="protein sequence ID" value="KAJ0169720.1"/>
    <property type="molecule type" value="Genomic_DNA"/>
</dbReference>